<accession>A0A2P2QDP5</accession>
<evidence type="ECO:0000313" key="1">
    <source>
        <dbReference type="EMBL" id="MBX65111.1"/>
    </source>
</evidence>
<sequence length="30" mass="3330">MKLAHQHNHTAKAPKRPIMLTPLSGIILVI</sequence>
<proteinExistence type="predicted"/>
<protein>
    <submittedName>
        <fullName evidence="1">Uncharacterized protein</fullName>
    </submittedName>
</protein>
<reference evidence="1" key="1">
    <citation type="submission" date="2018-02" db="EMBL/GenBank/DDBJ databases">
        <title>Rhizophora mucronata_Transcriptome.</title>
        <authorList>
            <person name="Meera S.P."/>
            <person name="Sreeshan A."/>
            <person name="Augustine A."/>
        </authorList>
    </citation>
    <scope>NUCLEOTIDE SEQUENCE</scope>
    <source>
        <tissue evidence="1">Leaf</tissue>
    </source>
</reference>
<dbReference type="AlphaFoldDB" id="A0A2P2QDP5"/>
<organism evidence="1">
    <name type="scientific">Rhizophora mucronata</name>
    <name type="common">Asiatic mangrove</name>
    <dbReference type="NCBI Taxonomy" id="61149"/>
    <lineage>
        <taxon>Eukaryota</taxon>
        <taxon>Viridiplantae</taxon>
        <taxon>Streptophyta</taxon>
        <taxon>Embryophyta</taxon>
        <taxon>Tracheophyta</taxon>
        <taxon>Spermatophyta</taxon>
        <taxon>Magnoliopsida</taxon>
        <taxon>eudicotyledons</taxon>
        <taxon>Gunneridae</taxon>
        <taxon>Pentapetalae</taxon>
        <taxon>rosids</taxon>
        <taxon>fabids</taxon>
        <taxon>Malpighiales</taxon>
        <taxon>Rhizophoraceae</taxon>
        <taxon>Rhizophora</taxon>
    </lineage>
</organism>
<dbReference type="EMBL" id="GGEC01084627">
    <property type="protein sequence ID" value="MBX65111.1"/>
    <property type="molecule type" value="Transcribed_RNA"/>
</dbReference>
<name>A0A2P2QDP5_RHIMU</name>